<reference evidence="5" key="1">
    <citation type="journal article" date="2020" name="mSystems">
        <title>Genome- and Community-Level Interaction Insights into Carbon Utilization and Element Cycling Functions of Hydrothermarchaeota in Hydrothermal Sediment.</title>
        <authorList>
            <person name="Zhou Z."/>
            <person name="Liu Y."/>
            <person name="Xu W."/>
            <person name="Pan J."/>
            <person name="Luo Z.H."/>
            <person name="Li M."/>
        </authorList>
    </citation>
    <scope>NUCLEOTIDE SEQUENCE [LARGE SCALE GENOMIC DNA]</scope>
    <source>
        <strain evidence="5">SpSt-192</strain>
    </source>
</reference>
<dbReference type="NCBIfam" id="TIGR01549">
    <property type="entry name" value="HAD-SF-IA-v1"/>
    <property type="match status" value="1"/>
</dbReference>
<evidence type="ECO:0000256" key="2">
    <source>
        <dbReference type="ARBA" id="ARBA00022723"/>
    </source>
</evidence>
<dbReference type="PANTHER" id="PTHR46470:SF2">
    <property type="entry name" value="GLYCERALDEHYDE 3-PHOSPHATE PHOSPHATASE"/>
    <property type="match status" value="1"/>
</dbReference>
<keyword evidence="2" id="KW-0479">Metal-binding</keyword>
<keyword evidence="3 5" id="KW-0378">Hydrolase</keyword>
<dbReference type="AlphaFoldDB" id="A0A7C3A8H2"/>
<sequence>MRAGQRSGPSLKLVLFDLDDTLCDQATSFRRRVERAVQAALAGERHSDTEAIIERVVTGALMRTEDLVEVLAEFGLADSWRIERAIEAYISDRFIDLCLFDEALEVVRAVQQRALTGLVTNGPSQIQREKLRRLGIADLFPIVIISEEVGVAKPDPAIFRLALERAGVPPSQSAFIGDNPEIDIAGAQAAGLMSIWYNRQGRPWPGGPPPDAEVRALGELLPLLFPDERRASRPG</sequence>
<evidence type="ECO:0000256" key="1">
    <source>
        <dbReference type="ARBA" id="ARBA00001946"/>
    </source>
</evidence>
<proteinExistence type="predicted"/>
<organism evidence="5">
    <name type="scientific">Thermorudis sp</name>
    <dbReference type="NCBI Taxonomy" id="1969470"/>
    <lineage>
        <taxon>Bacteria</taxon>
        <taxon>Pseudomonadati</taxon>
        <taxon>Thermomicrobiota</taxon>
        <taxon>Thermomicrobia</taxon>
        <taxon>Thermomicrobia incertae sedis</taxon>
        <taxon>Thermorudis</taxon>
    </lineage>
</organism>
<evidence type="ECO:0000256" key="4">
    <source>
        <dbReference type="ARBA" id="ARBA00022842"/>
    </source>
</evidence>
<dbReference type="InterPro" id="IPR023214">
    <property type="entry name" value="HAD_sf"/>
</dbReference>
<dbReference type="GO" id="GO:0044281">
    <property type="term" value="P:small molecule metabolic process"/>
    <property type="evidence" value="ECO:0007669"/>
    <property type="project" value="UniProtKB-ARBA"/>
</dbReference>
<dbReference type="GO" id="GO:0046872">
    <property type="term" value="F:metal ion binding"/>
    <property type="evidence" value="ECO:0007669"/>
    <property type="project" value="UniProtKB-KW"/>
</dbReference>
<dbReference type="PRINTS" id="PR00413">
    <property type="entry name" value="HADHALOGNASE"/>
</dbReference>
<dbReference type="SFLD" id="SFLDG01129">
    <property type="entry name" value="C1.5:_HAD__Beta-PGM__Phosphata"/>
    <property type="match status" value="1"/>
</dbReference>
<evidence type="ECO:0000256" key="3">
    <source>
        <dbReference type="ARBA" id="ARBA00022801"/>
    </source>
</evidence>
<name>A0A7C3A8H2_9BACT</name>
<protein>
    <submittedName>
        <fullName evidence="5">HAD family hydrolase</fullName>
    </submittedName>
</protein>
<dbReference type="NCBIfam" id="TIGR01509">
    <property type="entry name" value="HAD-SF-IA-v3"/>
    <property type="match status" value="1"/>
</dbReference>
<dbReference type="PANTHER" id="PTHR46470">
    <property type="entry name" value="N-ACYLNEURAMINATE-9-PHOSPHATASE"/>
    <property type="match status" value="1"/>
</dbReference>
<dbReference type="GO" id="GO:0016791">
    <property type="term" value="F:phosphatase activity"/>
    <property type="evidence" value="ECO:0007669"/>
    <property type="project" value="TreeGrafter"/>
</dbReference>
<dbReference type="InterPro" id="IPR051400">
    <property type="entry name" value="HAD-like_hydrolase"/>
</dbReference>
<dbReference type="Gene3D" id="3.40.50.1000">
    <property type="entry name" value="HAD superfamily/HAD-like"/>
    <property type="match status" value="1"/>
</dbReference>
<dbReference type="InterPro" id="IPR006439">
    <property type="entry name" value="HAD-SF_hydro_IA"/>
</dbReference>
<dbReference type="InterPro" id="IPR036412">
    <property type="entry name" value="HAD-like_sf"/>
</dbReference>
<evidence type="ECO:0000313" key="5">
    <source>
        <dbReference type="EMBL" id="HEX70992.1"/>
    </source>
</evidence>
<gene>
    <name evidence="5" type="ORF">ENP13_07080</name>
</gene>
<comment type="caution">
    <text evidence="5">The sequence shown here is derived from an EMBL/GenBank/DDBJ whole genome shotgun (WGS) entry which is preliminary data.</text>
</comment>
<dbReference type="EMBL" id="DSID01000535">
    <property type="protein sequence ID" value="HEX70992.1"/>
    <property type="molecule type" value="Genomic_DNA"/>
</dbReference>
<comment type="cofactor">
    <cofactor evidence="1">
        <name>Mg(2+)</name>
        <dbReference type="ChEBI" id="CHEBI:18420"/>
    </cofactor>
</comment>
<keyword evidence="4" id="KW-0460">Magnesium</keyword>
<dbReference type="SFLD" id="SFLDS00003">
    <property type="entry name" value="Haloacid_Dehalogenase"/>
    <property type="match status" value="1"/>
</dbReference>
<accession>A0A7C3A8H2</accession>
<dbReference type="Pfam" id="PF00702">
    <property type="entry name" value="Hydrolase"/>
    <property type="match status" value="1"/>
</dbReference>
<dbReference type="SUPFAM" id="SSF56784">
    <property type="entry name" value="HAD-like"/>
    <property type="match status" value="1"/>
</dbReference>
<dbReference type="Gene3D" id="1.20.120.710">
    <property type="entry name" value="Haloacid dehalogenase hydrolase-like domain"/>
    <property type="match status" value="1"/>
</dbReference>